<name>A0AAV9P6P6_9PEZI</name>
<proteinExistence type="predicted"/>
<dbReference type="GeneID" id="89927260"/>
<keyword evidence="3" id="KW-1185">Reference proteome</keyword>
<organism evidence="2 3">
    <name type="scientific">Saxophila tyrrhenica</name>
    <dbReference type="NCBI Taxonomy" id="1690608"/>
    <lineage>
        <taxon>Eukaryota</taxon>
        <taxon>Fungi</taxon>
        <taxon>Dikarya</taxon>
        <taxon>Ascomycota</taxon>
        <taxon>Pezizomycotina</taxon>
        <taxon>Dothideomycetes</taxon>
        <taxon>Dothideomycetidae</taxon>
        <taxon>Mycosphaerellales</taxon>
        <taxon>Extremaceae</taxon>
        <taxon>Saxophila</taxon>
    </lineage>
</organism>
<dbReference type="EMBL" id="JAVRRT010000009">
    <property type="protein sequence ID" value="KAK5168611.1"/>
    <property type="molecule type" value="Genomic_DNA"/>
</dbReference>
<dbReference type="SUPFAM" id="SSF52833">
    <property type="entry name" value="Thioredoxin-like"/>
    <property type="match status" value="1"/>
</dbReference>
<dbReference type="PANTHER" id="PTHR13887">
    <property type="entry name" value="GLUTATHIONE S-TRANSFERASE KAPPA"/>
    <property type="match status" value="1"/>
</dbReference>
<dbReference type="Pfam" id="PF01323">
    <property type="entry name" value="DSBA"/>
    <property type="match status" value="1"/>
</dbReference>
<gene>
    <name evidence="2" type="ORF">LTR77_005920</name>
</gene>
<dbReference type="RefSeq" id="XP_064658077.1">
    <property type="nucleotide sequence ID" value="XM_064803162.1"/>
</dbReference>
<dbReference type="Proteomes" id="UP001337655">
    <property type="component" value="Unassembled WGS sequence"/>
</dbReference>
<evidence type="ECO:0000313" key="2">
    <source>
        <dbReference type="EMBL" id="KAK5168611.1"/>
    </source>
</evidence>
<dbReference type="AlphaFoldDB" id="A0AAV9P6P6"/>
<protein>
    <recommendedName>
        <fullName evidence="1">DSBA-like thioredoxin domain-containing protein</fullName>
    </recommendedName>
</protein>
<dbReference type="InterPro" id="IPR036249">
    <property type="entry name" value="Thioredoxin-like_sf"/>
</dbReference>
<sequence>MGWQLTKDHMYIKKIHHFIPVLPCFPSAEAEHDLATLVNMSNIGLLLMYFKILIPSASSHKMTHFEISIVSDTVCPWCYIGLRNLQAAIAQRTAKSPTDTFSLTWDPFQLNPQAPRGQTVDKRASYEKKLGVDGARTVFERLTSAGETAGIQFSFDGRTGNTLDSHRLLELARKISDVSEATSGQATHSQADLQTRLAEELFADYFERERDITDHEVLKKAALRAGLDERGIDILAFLASDDLVDLVQREASAQREEGINGVPHFTINDDILASVREVGEKTTSSALSSLT</sequence>
<evidence type="ECO:0000259" key="1">
    <source>
        <dbReference type="Pfam" id="PF01323"/>
    </source>
</evidence>
<reference evidence="2 3" key="1">
    <citation type="submission" date="2023-08" db="EMBL/GenBank/DDBJ databases">
        <title>Black Yeasts Isolated from many extreme environments.</title>
        <authorList>
            <person name="Coleine C."/>
            <person name="Stajich J.E."/>
            <person name="Selbmann L."/>
        </authorList>
    </citation>
    <scope>NUCLEOTIDE SEQUENCE [LARGE SCALE GENOMIC DNA]</scope>
    <source>
        <strain evidence="2 3">CCFEE 5935</strain>
    </source>
</reference>
<dbReference type="PANTHER" id="PTHR13887:SF41">
    <property type="entry name" value="THIOREDOXIN SUPERFAMILY PROTEIN"/>
    <property type="match status" value="1"/>
</dbReference>
<dbReference type="CDD" id="cd03024">
    <property type="entry name" value="DsbA_FrnE"/>
    <property type="match status" value="1"/>
</dbReference>
<feature type="domain" description="DSBA-like thioredoxin" evidence="1">
    <location>
        <begin position="67"/>
        <end position="271"/>
    </location>
</feature>
<evidence type="ECO:0000313" key="3">
    <source>
        <dbReference type="Proteomes" id="UP001337655"/>
    </source>
</evidence>
<dbReference type="Gene3D" id="3.40.30.10">
    <property type="entry name" value="Glutaredoxin"/>
    <property type="match status" value="1"/>
</dbReference>
<dbReference type="InterPro" id="IPR001853">
    <property type="entry name" value="DSBA-like_thioredoxin_dom"/>
</dbReference>
<dbReference type="GO" id="GO:0016491">
    <property type="term" value="F:oxidoreductase activity"/>
    <property type="evidence" value="ECO:0007669"/>
    <property type="project" value="InterPro"/>
</dbReference>
<comment type="caution">
    <text evidence="2">The sequence shown here is derived from an EMBL/GenBank/DDBJ whole genome shotgun (WGS) entry which is preliminary data.</text>
</comment>
<accession>A0AAV9P6P6</accession>